<evidence type="ECO:0008006" key="5">
    <source>
        <dbReference type="Google" id="ProtNLM"/>
    </source>
</evidence>
<evidence type="ECO:0000313" key="3">
    <source>
        <dbReference type="EMBL" id="PKL72568.1"/>
    </source>
</evidence>
<proteinExistence type="predicted"/>
<evidence type="ECO:0000256" key="2">
    <source>
        <dbReference type="SAM" id="Phobius"/>
    </source>
</evidence>
<gene>
    <name evidence="3" type="ORF">CVV26_00970</name>
</gene>
<keyword evidence="2" id="KW-1133">Transmembrane helix</keyword>
<name>A0A2N1UNY0_9BACT</name>
<feature type="coiled-coil region" evidence="1">
    <location>
        <begin position="48"/>
        <end position="98"/>
    </location>
</feature>
<reference evidence="3 4" key="1">
    <citation type="journal article" date="2017" name="ISME J.">
        <title>Potential for microbial H2 and metal transformations associated with novel bacteria and archaea in deep terrestrial subsurface sediments.</title>
        <authorList>
            <person name="Hernsdorf A.W."/>
            <person name="Amano Y."/>
            <person name="Miyakawa K."/>
            <person name="Ise K."/>
            <person name="Suzuki Y."/>
            <person name="Anantharaman K."/>
            <person name="Probst A."/>
            <person name="Burstein D."/>
            <person name="Thomas B.C."/>
            <person name="Banfield J.F."/>
        </authorList>
    </citation>
    <scope>NUCLEOTIDE SEQUENCE [LARGE SCALE GENOMIC DNA]</scope>
    <source>
        <strain evidence="3">HGW-Kuenenbacteria-1</strain>
    </source>
</reference>
<evidence type="ECO:0000313" key="4">
    <source>
        <dbReference type="Proteomes" id="UP000233414"/>
    </source>
</evidence>
<feature type="transmembrane region" description="Helical" evidence="2">
    <location>
        <begin position="21"/>
        <end position="37"/>
    </location>
</feature>
<protein>
    <recommendedName>
        <fullName evidence="5">Cell division protein FtsL</fullName>
    </recommendedName>
</protein>
<accession>A0A2N1UNY0</accession>
<sequence>MSVLKPTKQKTIKSTSKITRKIILVSIIFMGFFYLIQTNSLAISGLKITDFKKQIEELKKDNKQLEIEFLQLQAVSKIEQASEELKMVKTNNAKYLKETGEIAVAK</sequence>
<dbReference type="Proteomes" id="UP000233414">
    <property type="component" value="Unassembled WGS sequence"/>
</dbReference>
<organism evidence="3 4">
    <name type="scientific">Candidatus Kuenenbacteria bacterium HGW-Kuenenbacteria-1</name>
    <dbReference type="NCBI Taxonomy" id="2013812"/>
    <lineage>
        <taxon>Bacteria</taxon>
        <taxon>Candidatus Kueneniibacteriota</taxon>
    </lineage>
</organism>
<keyword evidence="2" id="KW-0472">Membrane</keyword>
<keyword evidence="1" id="KW-0175">Coiled coil</keyword>
<dbReference type="AlphaFoldDB" id="A0A2N1UNY0"/>
<dbReference type="EMBL" id="PGYQ01000002">
    <property type="protein sequence ID" value="PKL72568.1"/>
    <property type="molecule type" value="Genomic_DNA"/>
</dbReference>
<keyword evidence="2" id="KW-0812">Transmembrane</keyword>
<comment type="caution">
    <text evidence="3">The sequence shown here is derived from an EMBL/GenBank/DDBJ whole genome shotgun (WGS) entry which is preliminary data.</text>
</comment>
<evidence type="ECO:0000256" key="1">
    <source>
        <dbReference type="SAM" id="Coils"/>
    </source>
</evidence>